<dbReference type="InterPro" id="IPR036388">
    <property type="entry name" value="WH-like_DNA-bd_sf"/>
</dbReference>
<keyword evidence="3" id="KW-0804">Transcription</keyword>
<dbReference type="GO" id="GO:0003700">
    <property type="term" value="F:DNA-binding transcription factor activity"/>
    <property type="evidence" value="ECO:0007669"/>
    <property type="project" value="InterPro"/>
</dbReference>
<protein>
    <submittedName>
        <fullName evidence="5">GntR family transcriptional regulator</fullName>
    </submittedName>
</protein>
<dbReference type="EMBL" id="CP042243">
    <property type="protein sequence ID" value="QEK13397.1"/>
    <property type="molecule type" value="Genomic_DNA"/>
</dbReference>
<accession>A0A5C0SI93</accession>
<feature type="domain" description="HTH gntR-type" evidence="4">
    <location>
        <begin position="19"/>
        <end position="86"/>
    </location>
</feature>
<reference evidence="5 6" key="1">
    <citation type="submission" date="2019-07" db="EMBL/GenBank/DDBJ databases">
        <title>Complete genome of Crassaminicella thermophila SY095.</title>
        <authorList>
            <person name="Li X."/>
        </authorList>
    </citation>
    <scope>NUCLEOTIDE SEQUENCE [LARGE SCALE GENOMIC DNA]</scope>
    <source>
        <strain evidence="5 6">SY095</strain>
    </source>
</reference>
<gene>
    <name evidence="5" type="ORF">FQB35_14575</name>
</gene>
<keyword evidence="2" id="KW-0238">DNA-binding</keyword>
<dbReference type="PANTHER" id="PTHR43537">
    <property type="entry name" value="TRANSCRIPTIONAL REGULATOR, GNTR FAMILY"/>
    <property type="match status" value="1"/>
</dbReference>
<dbReference type="GO" id="GO:0003677">
    <property type="term" value="F:DNA binding"/>
    <property type="evidence" value="ECO:0007669"/>
    <property type="project" value="UniProtKB-KW"/>
</dbReference>
<dbReference type="PANTHER" id="PTHR43537:SF24">
    <property type="entry name" value="GLUCONATE OPERON TRANSCRIPTIONAL REPRESSOR"/>
    <property type="match status" value="1"/>
</dbReference>
<proteinExistence type="predicted"/>
<dbReference type="OrthoDB" id="9781630at2"/>
<dbReference type="KEGG" id="crs:FQB35_14575"/>
<organism evidence="5 6">
    <name type="scientific">Crassaminicella thermophila</name>
    <dbReference type="NCBI Taxonomy" id="2599308"/>
    <lineage>
        <taxon>Bacteria</taxon>
        <taxon>Bacillati</taxon>
        <taxon>Bacillota</taxon>
        <taxon>Clostridia</taxon>
        <taxon>Eubacteriales</taxon>
        <taxon>Clostridiaceae</taxon>
        <taxon>Crassaminicella</taxon>
    </lineage>
</organism>
<sequence>MLDNELVLGGYLKMDYDTQNIENKVYKELKHAILTKQFYPNYKLVEATIAEKLGVSRTPVRSAFKKLAYEGLVNIIPRKGAFIAQPTIEEFMQIYSSRLILEKEAAILAAKQMTAVDLDFFKQLLEEEKESYQKRDFEKFIATNNKIHMLIAEASKNRYFIKFINELLTKSNIYLVFYDQFYTKPLEELNSVKEHGQLFKAIKAGDSYKSGQAMEQHIKSIFENLELTISERMNPFHNSISTL</sequence>
<evidence type="ECO:0000256" key="1">
    <source>
        <dbReference type="ARBA" id="ARBA00023015"/>
    </source>
</evidence>
<dbReference type="CDD" id="cd07377">
    <property type="entry name" value="WHTH_GntR"/>
    <property type="match status" value="1"/>
</dbReference>
<evidence type="ECO:0000256" key="3">
    <source>
        <dbReference type="ARBA" id="ARBA00023163"/>
    </source>
</evidence>
<dbReference type="Pfam" id="PF07729">
    <property type="entry name" value="FCD"/>
    <property type="match status" value="1"/>
</dbReference>
<dbReference type="Gene3D" id="1.20.120.530">
    <property type="entry name" value="GntR ligand-binding domain-like"/>
    <property type="match status" value="1"/>
</dbReference>
<dbReference type="AlphaFoldDB" id="A0A5C0SI93"/>
<evidence type="ECO:0000313" key="6">
    <source>
        <dbReference type="Proteomes" id="UP000324646"/>
    </source>
</evidence>
<dbReference type="SUPFAM" id="SSF48008">
    <property type="entry name" value="GntR ligand-binding domain-like"/>
    <property type="match status" value="1"/>
</dbReference>
<dbReference type="InterPro" id="IPR011711">
    <property type="entry name" value="GntR_C"/>
</dbReference>
<dbReference type="InterPro" id="IPR036390">
    <property type="entry name" value="WH_DNA-bd_sf"/>
</dbReference>
<dbReference type="SMART" id="SM00345">
    <property type="entry name" value="HTH_GNTR"/>
    <property type="match status" value="1"/>
</dbReference>
<keyword evidence="6" id="KW-1185">Reference proteome</keyword>
<dbReference type="SUPFAM" id="SSF46785">
    <property type="entry name" value="Winged helix' DNA-binding domain"/>
    <property type="match status" value="1"/>
</dbReference>
<dbReference type="Gene3D" id="1.10.10.10">
    <property type="entry name" value="Winged helix-like DNA-binding domain superfamily/Winged helix DNA-binding domain"/>
    <property type="match status" value="1"/>
</dbReference>
<dbReference type="InterPro" id="IPR008920">
    <property type="entry name" value="TF_FadR/GntR_C"/>
</dbReference>
<evidence type="ECO:0000256" key="2">
    <source>
        <dbReference type="ARBA" id="ARBA00023125"/>
    </source>
</evidence>
<dbReference type="InterPro" id="IPR000524">
    <property type="entry name" value="Tscrpt_reg_HTH_GntR"/>
</dbReference>
<evidence type="ECO:0000259" key="4">
    <source>
        <dbReference type="PROSITE" id="PS50949"/>
    </source>
</evidence>
<keyword evidence="1" id="KW-0805">Transcription regulation</keyword>
<dbReference type="SMART" id="SM00895">
    <property type="entry name" value="FCD"/>
    <property type="match status" value="1"/>
</dbReference>
<evidence type="ECO:0000313" key="5">
    <source>
        <dbReference type="EMBL" id="QEK13397.1"/>
    </source>
</evidence>
<dbReference type="Pfam" id="PF00392">
    <property type="entry name" value="GntR"/>
    <property type="match status" value="1"/>
</dbReference>
<dbReference type="PROSITE" id="PS50949">
    <property type="entry name" value="HTH_GNTR"/>
    <property type="match status" value="1"/>
</dbReference>
<dbReference type="Proteomes" id="UP000324646">
    <property type="component" value="Chromosome"/>
</dbReference>
<name>A0A5C0SI93_CRATE</name>